<dbReference type="Pfam" id="PF02446">
    <property type="entry name" value="Glyco_hydro_77"/>
    <property type="match status" value="1"/>
</dbReference>
<reference evidence="10 11" key="1">
    <citation type="journal article" date="2019" name="Vet. Microbiol.">
        <title>Development of multi locus sequence typing (MLST) of Rodentibacter pneumotropicus.</title>
        <authorList>
            <person name="Adhikary S."/>
            <person name="Bisgaard M."/>
            <person name="Boot R."/>
            <person name="Benga L."/>
            <person name="Nicklas W."/>
            <person name="Christensen H."/>
        </authorList>
    </citation>
    <scope>NUCLEOTIDE SEQUENCE [LARGE SCALE GENOMIC DNA]</scope>
    <source>
        <strain evidence="10 11">1596_07</strain>
    </source>
</reference>
<keyword evidence="7" id="KW-0119">Carbohydrate metabolism</keyword>
<accession>A0A4S2PAW9</accession>
<evidence type="ECO:0000256" key="2">
    <source>
        <dbReference type="ARBA" id="ARBA00005684"/>
    </source>
</evidence>
<evidence type="ECO:0000256" key="9">
    <source>
        <dbReference type="ARBA" id="ARBA00031501"/>
    </source>
</evidence>
<sequence>MELELLQQTAQQLGIAPSHYDIDGRLIYASPETLSHFVELLKPVENKCRREEFDDVLACFENEPINYDVERIALTEPIISLELLDENSTSITQKITQNSTALSLPPLSFGYYQLLLSTKSHHYSIRLQVSPKSAFQPPVLKHNFNVQFYSLRSQSNWGIGDFGDLAYLNEQSAKQALINSIHRDHYLPPDYEGDVLSMAMNDNLNLVIHRYLPESESKWIGIQPENLLNQEVVFNLPDTLDEYPNWCKKLAQPLESISTNESLQTFFVMINDAREV</sequence>
<name>A0A4S2PAW9_9PAST</name>
<keyword evidence="5" id="KW-0328">Glycosyltransferase</keyword>
<dbReference type="RefSeq" id="WP_136124623.1">
    <property type="nucleotide sequence ID" value="NZ_CAJUGY010000002.1"/>
</dbReference>
<evidence type="ECO:0000256" key="3">
    <source>
        <dbReference type="ARBA" id="ARBA00012560"/>
    </source>
</evidence>
<evidence type="ECO:0000313" key="10">
    <source>
        <dbReference type="EMBL" id="THA17929.1"/>
    </source>
</evidence>
<dbReference type="SUPFAM" id="SSF51445">
    <property type="entry name" value="(Trans)glycosidases"/>
    <property type="match status" value="1"/>
</dbReference>
<evidence type="ECO:0000313" key="11">
    <source>
        <dbReference type="Proteomes" id="UP000310576"/>
    </source>
</evidence>
<dbReference type="EC" id="2.4.1.25" evidence="3"/>
<evidence type="ECO:0000256" key="6">
    <source>
        <dbReference type="ARBA" id="ARBA00022679"/>
    </source>
</evidence>
<evidence type="ECO:0000256" key="4">
    <source>
        <dbReference type="ARBA" id="ARBA00020295"/>
    </source>
</evidence>
<dbReference type="EMBL" id="QXNG01000006">
    <property type="protein sequence ID" value="THA17929.1"/>
    <property type="molecule type" value="Genomic_DNA"/>
</dbReference>
<evidence type="ECO:0000256" key="1">
    <source>
        <dbReference type="ARBA" id="ARBA00000439"/>
    </source>
</evidence>
<gene>
    <name evidence="10" type="ORF">D3M76_00895</name>
</gene>
<dbReference type="InterPro" id="IPR003385">
    <property type="entry name" value="Glyco_hydro_77"/>
</dbReference>
<evidence type="ECO:0000256" key="7">
    <source>
        <dbReference type="ARBA" id="ARBA00023277"/>
    </source>
</evidence>
<evidence type="ECO:0000256" key="5">
    <source>
        <dbReference type="ARBA" id="ARBA00022676"/>
    </source>
</evidence>
<keyword evidence="6" id="KW-0808">Transferase</keyword>
<protein>
    <recommendedName>
        <fullName evidence="4">4-alpha-glucanotransferase</fullName>
        <ecNumber evidence="3">2.4.1.25</ecNumber>
    </recommendedName>
    <alternativeName>
        <fullName evidence="8">Amylomaltase</fullName>
    </alternativeName>
    <alternativeName>
        <fullName evidence="9">Disproportionating enzyme</fullName>
    </alternativeName>
</protein>
<dbReference type="Proteomes" id="UP000310576">
    <property type="component" value="Unassembled WGS sequence"/>
</dbReference>
<dbReference type="InterPro" id="IPR017853">
    <property type="entry name" value="GH"/>
</dbReference>
<comment type="caution">
    <text evidence="10">The sequence shown here is derived from an EMBL/GenBank/DDBJ whole genome shotgun (WGS) entry which is preliminary data.</text>
</comment>
<organism evidence="10 11">
    <name type="scientific">Rodentibacter pneumotropicus</name>
    <dbReference type="NCBI Taxonomy" id="758"/>
    <lineage>
        <taxon>Bacteria</taxon>
        <taxon>Pseudomonadati</taxon>
        <taxon>Pseudomonadota</taxon>
        <taxon>Gammaproteobacteria</taxon>
        <taxon>Pasteurellales</taxon>
        <taxon>Pasteurellaceae</taxon>
        <taxon>Rodentibacter</taxon>
    </lineage>
</organism>
<comment type="catalytic activity">
    <reaction evidence="1">
        <text>Transfers a segment of a (1-&gt;4)-alpha-D-glucan to a new position in an acceptor, which may be glucose or a (1-&gt;4)-alpha-D-glucan.</text>
        <dbReference type="EC" id="2.4.1.25"/>
    </reaction>
</comment>
<dbReference type="AlphaFoldDB" id="A0A4S2PAW9"/>
<evidence type="ECO:0000256" key="8">
    <source>
        <dbReference type="ARBA" id="ARBA00031423"/>
    </source>
</evidence>
<proteinExistence type="inferred from homology"/>
<comment type="similarity">
    <text evidence="2">Belongs to the disproportionating enzyme family.</text>
</comment>